<keyword evidence="2" id="KW-0665">Pyrimidine biosynthesis</keyword>
<dbReference type="PANTHER" id="PTHR12373">
    <property type="entry name" value="ENHANCER OF RUDIMENTARY ERH"/>
    <property type="match status" value="1"/>
</dbReference>
<evidence type="ECO:0000313" key="4">
    <source>
        <dbReference type="RefSeq" id="XP_051863519.1"/>
    </source>
</evidence>
<comment type="similarity">
    <text evidence="1 2">Belongs to the E(R) family.</text>
</comment>
<dbReference type="SUPFAM" id="SSF143875">
    <property type="entry name" value="ERH-like"/>
    <property type="match status" value="1"/>
</dbReference>
<keyword evidence="3" id="KW-1185">Reference proteome</keyword>
<organism evidence="3 4">
    <name type="scientific">Drosophila albomicans</name>
    <name type="common">Fruit fly</name>
    <dbReference type="NCBI Taxonomy" id="7291"/>
    <lineage>
        <taxon>Eukaryota</taxon>
        <taxon>Metazoa</taxon>
        <taxon>Ecdysozoa</taxon>
        <taxon>Arthropoda</taxon>
        <taxon>Hexapoda</taxon>
        <taxon>Insecta</taxon>
        <taxon>Pterygota</taxon>
        <taxon>Neoptera</taxon>
        <taxon>Endopterygota</taxon>
        <taxon>Diptera</taxon>
        <taxon>Brachycera</taxon>
        <taxon>Muscomorpha</taxon>
        <taxon>Ephydroidea</taxon>
        <taxon>Drosophilidae</taxon>
        <taxon>Drosophila</taxon>
    </lineage>
</organism>
<dbReference type="Proteomes" id="UP000515160">
    <property type="component" value="Chromosome 2R"/>
</dbReference>
<dbReference type="InterPro" id="IPR035912">
    <property type="entry name" value="EHR_sf"/>
</dbReference>
<protein>
    <recommendedName>
        <fullName evidence="2">Protein enhancer of rudimentary</fullName>
    </recommendedName>
</protein>
<dbReference type="PANTHER" id="PTHR12373:SF0">
    <property type="entry name" value="ENHANCER OF RUDIMENTARY HOMOLOG"/>
    <property type="match status" value="1"/>
</dbReference>
<reference evidence="4" key="1">
    <citation type="submission" date="2025-08" db="UniProtKB">
        <authorList>
            <consortium name="RefSeq"/>
        </authorList>
    </citation>
    <scope>IDENTIFICATION</scope>
    <source>
        <strain evidence="4">15112-1751.03</strain>
        <tissue evidence="4">Whole Adult</tissue>
    </source>
</reference>
<gene>
    <name evidence="4" type="primary">LOC127566063</name>
</gene>
<dbReference type="InterPro" id="IPR000781">
    <property type="entry name" value="ERH"/>
</dbReference>
<accession>A0A9C6WIC7</accession>
<evidence type="ECO:0000256" key="1">
    <source>
        <dbReference type="ARBA" id="ARBA00007491"/>
    </source>
</evidence>
<dbReference type="Gene3D" id="3.30.2260.10">
    <property type="entry name" value="Enhancer of rudimentary"/>
    <property type="match status" value="1"/>
</dbReference>
<evidence type="ECO:0000313" key="3">
    <source>
        <dbReference type="Proteomes" id="UP000515160"/>
    </source>
</evidence>
<sequence>MSHTILLVQPAKHVTSRTFCDYESLRECIDGICKIYEEHLKQLKPYYSIITYDIRELFDFLDTLADIGCLVYDKRSNSYIPRNKVWIKEHIYLQLREAAHST</sequence>
<dbReference type="OrthoDB" id="7887808at2759"/>
<proteinExistence type="inferred from homology"/>
<dbReference type="Pfam" id="PF01133">
    <property type="entry name" value="ER"/>
    <property type="match status" value="1"/>
</dbReference>
<dbReference type="GO" id="GO:0006221">
    <property type="term" value="P:pyrimidine nucleotide biosynthetic process"/>
    <property type="evidence" value="ECO:0007669"/>
    <property type="project" value="UniProtKB-KW"/>
</dbReference>
<comment type="function">
    <text evidence="2">Acts as an enhancer of the rudimentary gene. Has a role in pyrimidine biosynthesis and the cell cycle.</text>
</comment>
<dbReference type="AlphaFoldDB" id="A0A9C6WIC7"/>
<name>A0A9C6WIC7_DROAB</name>
<dbReference type="GeneID" id="127566063"/>
<dbReference type="PIRSF" id="PIRSF016393">
    <property type="entry name" value="Enh_rudimentary"/>
    <property type="match status" value="1"/>
</dbReference>
<dbReference type="RefSeq" id="XP_051863519.1">
    <property type="nucleotide sequence ID" value="XM_052007559.1"/>
</dbReference>
<evidence type="ECO:0000256" key="2">
    <source>
        <dbReference type="PIRNR" id="PIRNR016393"/>
    </source>
</evidence>
<keyword evidence="2" id="KW-0131">Cell cycle</keyword>